<dbReference type="EMBL" id="PQCO01000118">
    <property type="protein sequence ID" value="PUE04593.1"/>
    <property type="molecule type" value="Genomic_DNA"/>
</dbReference>
<proteinExistence type="predicted"/>
<name>A0A6N4E256_9GAMM</name>
<dbReference type="InterPro" id="IPR008869">
    <property type="entry name" value="MlaC/ttg2D"/>
</dbReference>
<evidence type="ECO:0000313" key="1">
    <source>
        <dbReference type="EMBL" id="PUE04593.1"/>
    </source>
</evidence>
<evidence type="ECO:0000313" key="2">
    <source>
        <dbReference type="Proteomes" id="UP000250928"/>
    </source>
</evidence>
<dbReference type="PANTHER" id="PTHR36573:SF1">
    <property type="entry name" value="INTERMEMBRANE PHOSPHOLIPID TRANSPORT SYSTEM BINDING PROTEIN MLAC"/>
    <property type="match status" value="1"/>
</dbReference>
<dbReference type="PANTHER" id="PTHR36573">
    <property type="entry name" value="INTERMEMBRANE PHOSPHOLIPID TRANSPORT SYSTEM BINDING PROTEIN MLAC"/>
    <property type="match status" value="1"/>
</dbReference>
<dbReference type="Gene3D" id="3.10.450.710">
    <property type="entry name" value="Tgt2/MlaC"/>
    <property type="match status" value="1"/>
</dbReference>
<dbReference type="Pfam" id="PF05494">
    <property type="entry name" value="MlaC"/>
    <property type="match status" value="1"/>
</dbReference>
<comment type="caution">
    <text evidence="1">The sequence shown here is derived from an EMBL/GenBank/DDBJ whole genome shotgun (WGS) entry which is preliminary data.</text>
</comment>
<reference evidence="1 2" key="1">
    <citation type="submission" date="2018-01" db="EMBL/GenBank/DDBJ databases">
        <title>Novel co-symbiosis in the lucinid bivalve Phacoides pectinatus.</title>
        <authorList>
            <person name="Lim S.J."/>
            <person name="Davis B.G."/>
            <person name="Gill D.E."/>
            <person name="Engel A.S."/>
            <person name="Anderson L.C."/>
            <person name="Campbell B.J."/>
        </authorList>
    </citation>
    <scope>NUCLEOTIDE SEQUENCE [LARGE SCALE GENOMIC DNA]</scope>
    <source>
        <strain evidence="1">N3_P5</strain>
    </source>
</reference>
<protein>
    <submittedName>
        <fullName evidence="1">Toluene tolerance protein</fullName>
    </submittedName>
</protein>
<organism evidence="1 2">
    <name type="scientific">Candidatus Sedimenticola endophacoides</name>
    <dbReference type="NCBI Taxonomy" id="2548426"/>
    <lineage>
        <taxon>Bacteria</taxon>
        <taxon>Pseudomonadati</taxon>
        <taxon>Pseudomonadota</taxon>
        <taxon>Gammaproteobacteria</taxon>
        <taxon>Chromatiales</taxon>
        <taxon>Sedimenticolaceae</taxon>
        <taxon>Sedimenticola</taxon>
    </lineage>
</organism>
<dbReference type="InterPro" id="IPR042245">
    <property type="entry name" value="Tgt2/MlaC_sf"/>
</dbReference>
<accession>A0A6N4E256</accession>
<dbReference type="AlphaFoldDB" id="A0A6N4E256"/>
<dbReference type="Proteomes" id="UP000250928">
    <property type="component" value="Unassembled WGS sequence"/>
</dbReference>
<gene>
    <name evidence="1" type="ORF">C3L24_02905</name>
</gene>
<sequence length="277" mass="30335">MVVTLAMDAEYNAPLNDVLVGRCFRDQWRVSAGFRPLGGATFPVPSSRTTLNRSAGVLGWVLGHAPGAEQQQGETGVNRLSGLVVGFLVLLGVSQGVASASPEQLVRDTVQQVLDEVSQRGADLQQDPAQIYPLVSRVVLPRFDFGRMSELVLGRHWERASEAQRGAFITQFRELLVRTYATALLNYQGQEIRYLPFHATEGATEVSVGTEVSAKGAPPIPINYSLYKRGEEWQVYDVVIDGVSLVANYRSGFAAQIRRYKLDGLIEKLAERNGGGK</sequence>